<feature type="transmembrane region" description="Helical" evidence="1">
    <location>
        <begin position="20"/>
        <end position="42"/>
    </location>
</feature>
<dbReference type="AlphaFoldDB" id="A0A4Y2U597"/>
<evidence type="ECO:0000256" key="1">
    <source>
        <dbReference type="SAM" id="Phobius"/>
    </source>
</evidence>
<keyword evidence="1" id="KW-0472">Membrane</keyword>
<reference evidence="2 3" key="1">
    <citation type="journal article" date="2019" name="Sci. Rep.">
        <title>Orb-weaving spider Araneus ventricosus genome elucidates the spidroin gene catalogue.</title>
        <authorList>
            <person name="Kono N."/>
            <person name="Nakamura H."/>
            <person name="Ohtoshi R."/>
            <person name="Moran D.A.P."/>
            <person name="Shinohara A."/>
            <person name="Yoshida Y."/>
            <person name="Fujiwara M."/>
            <person name="Mori M."/>
            <person name="Tomita M."/>
            <person name="Arakawa K."/>
        </authorList>
    </citation>
    <scope>NUCLEOTIDE SEQUENCE [LARGE SCALE GENOMIC DNA]</scope>
</reference>
<dbReference type="EMBL" id="BGPR01033736">
    <property type="protein sequence ID" value="GBO07802.1"/>
    <property type="molecule type" value="Genomic_DNA"/>
</dbReference>
<accession>A0A4Y2U597</accession>
<evidence type="ECO:0000313" key="3">
    <source>
        <dbReference type="Proteomes" id="UP000499080"/>
    </source>
</evidence>
<keyword evidence="3" id="KW-1185">Reference proteome</keyword>
<dbReference type="Proteomes" id="UP000499080">
    <property type="component" value="Unassembled WGS sequence"/>
</dbReference>
<feature type="non-terminal residue" evidence="2">
    <location>
        <position position="165"/>
    </location>
</feature>
<sequence length="165" mass="18140">MHYAVATHRRPASFPGRTRFFFLLHGTVTPCSCLICNAGTFITICPPCYCRPATSAAAAATIAIYCSPDTTVHIRMPLLLGRGLWTGARQCMRCSACLLLPWWYGTLWGELIPCNISSTGFVRWFSAYRRTVFGAGRRAGGAGHTARRFSQQRNAGERRCASTAV</sequence>
<gene>
    <name evidence="2" type="ORF">AVEN_62598_1</name>
</gene>
<organism evidence="2 3">
    <name type="scientific">Araneus ventricosus</name>
    <name type="common">Orbweaver spider</name>
    <name type="synonym">Epeira ventricosa</name>
    <dbReference type="NCBI Taxonomy" id="182803"/>
    <lineage>
        <taxon>Eukaryota</taxon>
        <taxon>Metazoa</taxon>
        <taxon>Ecdysozoa</taxon>
        <taxon>Arthropoda</taxon>
        <taxon>Chelicerata</taxon>
        <taxon>Arachnida</taxon>
        <taxon>Araneae</taxon>
        <taxon>Araneomorphae</taxon>
        <taxon>Entelegynae</taxon>
        <taxon>Araneoidea</taxon>
        <taxon>Araneidae</taxon>
        <taxon>Araneus</taxon>
    </lineage>
</organism>
<comment type="caution">
    <text evidence="2">The sequence shown here is derived from an EMBL/GenBank/DDBJ whole genome shotgun (WGS) entry which is preliminary data.</text>
</comment>
<proteinExistence type="predicted"/>
<keyword evidence="1" id="KW-0812">Transmembrane</keyword>
<name>A0A4Y2U597_ARAVE</name>
<protein>
    <submittedName>
        <fullName evidence="2">Uncharacterized protein</fullName>
    </submittedName>
</protein>
<evidence type="ECO:0000313" key="2">
    <source>
        <dbReference type="EMBL" id="GBO07802.1"/>
    </source>
</evidence>
<keyword evidence="1" id="KW-1133">Transmembrane helix</keyword>